<evidence type="ECO:0000259" key="1">
    <source>
        <dbReference type="PROSITE" id="PS50943"/>
    </source>
</evidence>
<comment type="caution">
    <text evidence="2">The sequence shown here is derived from an EMBL/GenBank/DDBJ whole genome shotgun (WGS) entry which is preliminary data.</text>
</comment>
<reference evidence="2" key="1">
    <citation type="submission" date="2019-08" db="EMBL/GenBank/DDBJ databases">
        <authorList>
            <person name="Kucharzyk K."/>
            <person name="Murdoch R.W."/>
            <person name="Higgins S."/>
            <person name="Loffler F."/>
        </authorList>
    </citation>
    <scope>NUCLEOTIDE SEQUENCE</scope>
</reference>
<feature type="domain" description="HTH cro/C1-type" evidence="1">
    <location>
        <begin position="7"/>
        <end position="62"/>
    </location>
</feature>
<protein>
    <recommendedName>
        <fullName evidence="1">HTH cro/C1-type domain-containing protein</fullName>
    </recommendedName>
</protein>
<gene>
    <name evidence="2" type="ORF">SDC9_86696</name>
</gene>
<dbReference type="CDD" id="cd00093">
    <property type="entry name" value="HTH_XRE"/>
    <property type="match status" value="2"/>
</dbReference>
<dbReference type="EMBL" id="VSSQ01008862">
    <property type="protein sequence ID" value="MPM40058.1"/>
    <property type="molecule type" value="Genomic_DNA"/>
</dbReference>
<name>A0A644ZIA3_9ZZZZ</name>
<dbReference type="InterPro" id="IPR001387">
    <property type="entry name" value="Cro/C1-type_HTH"/>
</dbReference>
<accession>A0A644ZIA3</accession>
<sequence>MQFQKTLVQILDELGISPYELAKRMDSDYRWIVEITSNQEWKPKLDTIFRICYALQFDVETFLYRAEFGIDFRNVVTSKVGNFSYFQDWDILSQAHLILETRPSHIAKTLRTYRHETGLTQKELSRITLFSVNSISLRESMRYQNFPTITTLQLYCSAFKISLATLVSRIFTFTNWELPTNRYSPKMIGSCLQQAKPTM</sequence>
<dbReference type="AlphaFoldDB" id="A0A644ZIA3"/>
<dbReference type="SUPFAM" id="SSF47413">
    <property type="entry name" value="lambda repressor-like DNA-binding domains"/>
    <property type="match status" value="2"/>
</dbReference>
<evidence type="ECO:0000313" key="2">
    <source>
        <dbReference type="EMBL" id="MPM40058.1"/>
    </source>
</evidence>
<dbReference type="PROSITE" id="PS50943">
    <property type="entry name" value="HTH_CROC1"/>
    <property type="match status" value="2"/>
</dbReference>
<dbReference type="Gene3D" id="1.10.260.40">
    <property type="entry name" value="lambda repressor-like DNA-binding domains"/>
    <property type="match status" value="2"/>
</dbReference>
<organism evidence="2">
    <name type="scientific">bioreactor metagenome</name>
    <dbReference type="NCBI Taxonomy" id="1076179"/>
    <lineage>
        <taxon>unclassified sequences</taxon>
        <taxon>metagenomes</taxon>
        <taxon>ecological metagenomes</taxon>
    </lineage>
</organism>
<dbReference type="GO" id="GO:0003677">
    <property type="term" value="F:DNA binding"/>
    <property type="evidence" value="ECO:0007669"/>
    <property type="project" value="InterPro"/>
</dbReference>
<dbReference type="InterPro" id="IPR010982">
    <property type="entry name" value="Lambda_DNA-bd_dom_sf"/>
</dbReference>
<proteinExistence type="predicted"/>
<dbReference type="SMART" id="SM00530">
    <property type="entry name" value="HTH_XRE"/>
    <property type="match status" value="2"/>
</dbReference>
<feature type="domain" description="HTH cro/C1-type" evidence="1">
    <location>
        <begin position="110"/>
        <end position="166"/>
    </location>
</feature>